<feature type="non-terminal residue" evidence="2">
    <location>
        <position position="1"/>
    </location>
</feature>
<feature type="non-terminal residue" evidence="2">
    <location>
        <position position="187"/>
    </location>
</feature>
<feature type="compositionally biased region" description="Polar residues" evidence="1">
    <location>
        <begin position="101"/>
        <end position="110"/>
    </location>
</feature>
<sequence>KSHHIVDKHLTSIQAQMNQLSLFIFYTYVFATKFFGNCRGLESSSTTLRSDAFNVETVLNLSKDKPFHNKTEGRFNSLENEYDKSTLKSVSLESDSRKSGNRSISKQAEQSLRERKLVETKQKDLKPNSVYNLDDTKSNELDDIRDTSISYPDYNSNRTKQKDLEPNSVYNLDDTKSNEPDDIRDTS</sequence>
<feature type="compositionally biased region" description="Basic and acidic residues" evidence="1">
    <location>
        <begin position="111"/>
        <end position="126"/>
    </location>
</feature>
<gene>
    <name evidence="2" type="ORF">g.24773</name>
</gene>
<organism evidence="2">
    <name type="scientific">Clastoptera arizonana</name>
    <name type="common">Arizona spittle bug</name>
    <dbReference type="NCBI Taxonomy" id="38151"/>
    <lineage>
        <taxon>Eukaryota</taxon>
        <taxon>Metazoa</taxon>
        <taxon>Ecdysozoa</taxon>
        <taxon>Arthropoda</taxon>
        <taxon>Hexapoda</taxon>
        <taxon>Insecta</taxon>
        <taxon>Pterygota</taxon>
        <taxon>Neoptera</taxon>
        <taxon>Paraneoptera</taxon>
        <taxon>Hemiptera</taxon>
        <taxon>Auchenorrhyncha</taxon>
        <taxon>Cercopoidea</taxon>
        <taxon>Clastopteridae</taxon>
        <taxon>Clastoptera</taxon>
    </lineage>
</organism>
<dbReference type="AlphaFoldDB" id="A0A1B6C7W2"/>
<protein>
    <submittedName>
        <fullName evidence="2">Uncharacterized protein</fullName>
    </submittedName>
</protein>
<dbReference type="EMBL" id="GEDC01027963">
    <property type="protein sequence ID" value="JAS09335.1"/>
    <property type="molecule type" value="Transcribed_RNA"/>
</dbReference>
<reference evidence="2" key="1">
    <citation type="submission" date="2015-12" db="EMBL/GenBank/DDBJ databases">
        <title>De novo transcriptome assembly of four potential Pierce s Disease insect vectors from Arizona vineyards.</title>
        <authorList>
            <person name="Tassone E.E."/>
        </authorList>
    </citation>
    <scope>NUCLEOTIDE SEQUENCE</scope>
</reference>
<feature type="compositionally biased region" description="Polar residues" evidence="1">
    <location>
        <begin position="147"/>
        <end position="158"/>
    </location>
</feature>
<accession>A0A1B6C7W2</accession>
<evidence type="ECO:0000313" key="2">
    <source>
        <dbReference type="EMBL" id="JAS09335.1"/>
    </source>
</evidence>
<feature type="region of interest" description="Disordered" evidence="1">
    <location>
        <begin position="89"/>
        <end position="187"/>
    </location>
</feature>
<proteinExistence type="predicted"/>
<evidence type="ECO:0000256" key="1">
    <source>
        <dbReference type="SAM" id="MobiDB-lite"/>
    </source>
</evidence>
<feature type="compositionally biased region" description="Basic and acidic residues" evidence="1">
    <location>
        <begin position="173"/>
        <end position="187"/>
    </location>
</feature>
<feature type="compositionally biased region" description="Basic and acidic residues" evidence="1">
    <location>
        <begin position="134"/>
        <end position="146"/>
    </location>
</feature>
<name>A0A1B6C7W2_9HEMI</name>